<evidence type="ECO:0000256" key="1">
    <source>
        <dbReference type="ARBA" id="ARBA00004141"/>
    </source>
</evidence>
<evidence type="ECO:0000256" key="2">
    <source>
        <dbReference type="ARBA" id="ARBA00022692"/>
    </source>
</evidence>
<comment type="caution">
    <text evidence="7">The sequence shown here is derived from an EMBL/GenBank/DDBJ whole genome shotgun (WGS) entry which is preliminary data.</text>
</comment>
<accession>A0ABP0P9U5</accession>
<feature type="transmembrane region" description="Helical" evidence="6">
    <location>
        <begin position="78"/>
        <end position="102"/>
    </location>
</feature>
<feature type="transmembrane region" description="Helical" evidence="6">
    <location>
        <begin position="6"/>
        <end position="26"/>
    </location>
</feature>
<dbReference type="Proteomes" id="UP001642464">
    <property type="component" value="Unassembled WGS sequence"/>
</dbReference>
<evidence type="ECO:0000256" key="5">
    <source>
        <dbReference type="SAM" id="MobiDB-lite"/>
    </source>
</evidence>
<evidence type="ECO:0000313" key="8">
    <source>
        <dbReference type="Proteomes" id="UP001642464"/>
    </source>
</evidence>
<keyword evidence="4 6" id="KW-0472">Membrane</keyword>
<dbReference type="EMBL" id="CAXAMM010034446">
    <property type="protein sequence ID" value="CAK9072810.1"/>
    <property type="molecule type" value="Genomic_DNA"/>
</dbReference>
<evidence type="ECO:0000256" key="3">
    <source>
        <dbReference type="ARBA" id="ARBA00022989"/>
    </source>
</evidence>
<proteinExistence type="predicted"/>
<evidence type="ECO:0000256" key="4">
    <source>
        <dbReference type="ARBA" id="ARBA00023136"/>
    </source>
</evidence>
<gene>
    <name evidence="7" type="ORF">SCF082_LOCUS35750</name>
</gene>
<keyword evidence="2 6" id="KW-0812">Transmembrane</keyword>
<organism evidence="7 8">
    <name type="scientific">Durusdinium trenchii</name>
    <dbReference type="NCBI Taxonomy" id="1381693"/>
    <lineage>
        <taxon>Eukaryota</taxon>
        <taxon>Sar</taxon>
        <taxon>Alveolata</taxon>
        <taxon>Dinophyceae</taxon>
        <taxon>Suessiales</taxon>
        <taxon>Symbiodiniaceae</taxon>
        <taxon>Durusdinium</taxon>
    </lineage>
</organism>
<feature type="compositionally biased region" description="Low complexity" evidence="5">
    <location>
        <begin position="258"/>
        <end position="267"/>
    </location>
</feature>
<dbReference type="InterPro" id="IPR006876">
    <property type="entry name" value="LMBR1-like_membr_prot"/>
</dbReference>
<dbReference type="PANTHER" id="PTHR31652">
    <property type="entry name" value="LIMR FAMILY PROTEIN DDB_G0283707-RELATED"/>
    <property type="match status" value="1"/>
</dbReference>
<evidence type="ECO:0000256" key="6">
    <source>
        <dbReference type="SAM" id="Phobius"/>
    </source>
</evidence>
<reference evidence="7 8" key="1">
    <citation type="submission" date="2024-02" db="EMBL/GenBank/DDBJ databases">
        <authorList>
            <person name="Chen Y."/>
            <person name="Shah S."/>
            <person name="Dougan E. K."/>
            <person name="Thang M."/>
            <person name="Chan C."/>
        </authorList>
    </citation>
    <scope>NUCLEOTIDE SEQUENCE [LARGE SCALE GENOMIC DNA]</scope>
</reference>
<evidence type="ECO:0000313" key="7">
    <source>
        <dbReference type="EMBL" id="CAK9072810.1"/>
    </source>
</evidence>
<comment type="subcellular location">
    <subcellularLocation>
        <location evidence="1">Membrane</location>
        <topology evidence="1">Multi-pass membrane protein</topology>
    </subcellularLocation>
</comment>
<feature type="region of interest" description="Disordered" evidence="5">
    <location>
        <begin position="216"/>
        <end position="267"/>
    </location>
</feature>
<feature type="transmembrane region" description="Helical" evidence="6">
    <location>
        <begin position="38"/>
        <end position="58"/>
    </location>
</feature>
<dbReference type="Pfam" id="PF04791">
    <property type="entry name" value="LMBR1"/>
    <property type="match status" value="1"/>
</dbReference>
<keyword evidence="8" id="KW-1185">Reference proteome</keyword>
<protein>
    <submittedName>
        <fullName evidence="7">LIMR family protein DDB_G0283707</fullName>
    </submittedName>
</protein>
<feature type="transmembrane region" description="Helical" evidence="6">
    <location>
        <begin position="114"/>
        <end position="137"/>
    </location>
</feature>
<name>A0ABP0P9U5_9DINO</name>
<sequence>MDVFLLIFILAILGLSIVTNTRLLIYYQQPEDAGLNSILCKVIIVSSLTLAWMLNLLLPIDVRNSRPTTGFLDMQALWSAAFITLAVFIVLVVPTAMFYYEVEGDEFVKRKRRYVMCSLLMTLIFSAAILAISFPFLSQAAIPVVSYVCEEWQTGEETGRANVCGDGKAGWMALGGGGFSDLRGLRALLPWVVLPFHFWWNRLECGTTGHDPVLRGSSAAHHGSHLPAEEADGPIGRGSNARRSCRTATTRGRRTPKAKGASAGAAGKLDVSSDRSARITTASSATSYCWRRSSRNCKCPSTKRGKASWWRCSSFAVASSLRFSHWLGSCRSSFVCSCRRSRVRLGRLS</sequence>
<dbReference type="PANTHER" id="PTHR31652:SF0">
    <property type="entry name" value="LIMR FAMILY PROTEIN DDB_G0283707-RELATED"/>
    <property type="match status" value="1"/>
</dbReference>
<keyword evidence="3 6" id="KW-1133">Transmembrane helix</keyword>